<dbReference type="PANTHER" id="PTHR43596">
    <property type="entry name" value="ADP,ATP CARRIER PROTEIN"/>
    <property type="match status" value="1"/>
</dbReference>
<feature type="transmembrane region" description="Helical" evidence="4">
    <location>
        <begin position="401"/>
        <end position="424"/>
    </location>
</feature>
<dbReference type="InterPro" id="IPR036259">
    <property type="entry name" value="MFS_trans_sf"/>
</dbReference>
<feature type="transmembrane region" description="Helical" evidence="4">
    <location>
        <begin position="187"/>
        <end position="206"/>
    </location>
</feature>
<feature type="transmembrane region" description="Helical" evidence="4">
    <location>
        <begin position="316"/>
        <end position="342"/>
    </location>
</feature>
<keyword evidence="3 4" id="KW-0472">Membrane</keyword>
<evidence type="ECO:0000256" key="2">
    <source>
        <dbReference type="ARBA" id="ARBA00022989"/>
    </source>
</evidence>
<evidence type="ECO:0000256" key="4">
    <source>
        <dbReference type="SAM" id="Phobius"/>
    </source>
</evidence>
<feature type="transmembrane region" description="Helical" evidence="4">
    <location>
        <begin position="286"/>
        <end position="304"/>
    </location>
</feature>
<name>A0A1E2UQV4_9GAMM</name>
<comment type="caution">
    <text evidence="5">The sequence shown here is derived from an EMBL/GenBank/DDBJ whole genome shotgun (WGS) entry which is preliminary data.</text>
</comment>
<feature type="transmembrane region" description="Helical" evidence="4">
    <location>
        <begin position="156"/>
        <end position="175"/>
    </location>
</feature>
<feature type="transmembrane region" description="Helical" evidence="4">
    <location>
        <begin position="93"/>
        <end position="112"/>
    </location>
</feature>
<proteinExistence type="predicted"/>
<protein>
    <submittedName>
        <fullName evidence="5">MFS transporter</fullName>
    </submittedName>
</protein>
<dbReference type="Proteomes" id="UP000094849">
    <property type="component" value="Unassembled WGS sequence"/>
</dbReference>
<dbReference type="CDD" id="cd06174">
    <property type="entry name" value="MFS"/>
    <property type="match status" value="1"/>
</dbReference>
<keyword evidence="1 4" id="KW-0812">Transmembrane</keyword>
<dbReference type="Pfam" id="PF07690">
    <property type="entry name" value="MFS_1"/>
    <property type="match status" value="1"/>
</dbReference>
<reference evidence="5 6" key="1">
    <citation type="submission" date="2016-03" db="EMBL/GenBank/DDBJ databases">
        <title>Chemosynthetic sulphur-oxidizing symbionts of marine invertebrate animals are capable of nitrogen fixation.</title>
        <authorList>
            <person name="Petersen J.M."/>
            <person name="Kemper A."/>
            <person name="Gruber-Vodicka H."/>
            <person name="Cardini U."/>
            <person name="Geest Mvander."/>
            <person name="Kleiner M."/>
            <person name="Bulgheresi S."/>
            <person name="Fussmann M."/>
            <person name="Herbold C."/>
            <person name="Seah B.K.B."/>
            <person name="Antony C.Paul."/>
            <person name="Liu D."/>
            <person name="Belitz A."/>
            <person name="Weber M."/>
        </authorList>
    </citation>
    <scope>NUCLEOTIDE SEQUENCE [LARGE SCALE GENOMIC DNA]</scope>
    <source>
        <strain evidence="5">G_D</strain>
    </source>
</reference>
<gene>
    <name evidence="5" type="ORF">A3196_10005</name>
</gene>
<feature type="transmembrane region" description="Helical" evidence="4">
    <location>
        <begin position="124"/>
        <end position="144"/>
    </location>
</feature>
<dbReference type="InterPro" id="IPR011701">
    <property type="entry name" value="MFS"/>
</dbReference>
<dbReference type="EMBL" id="LVJZ01000003">
    <property type="protein sequence ID" value="ODB97071.1"/>
    <property type="molecule type" value="Genomic_DNA"/>
</dbReference>
<dbReference type="AlphaFoldDB" id="A0A1E2UQV4"/>
<evidence type="ECO:0000256" key="1">
    <source>
        <dbReference type="ARBA" id="ARBA00022692"/>
    </source>
</evidence>
<accession>A0A1E2UQV4</accession>
<keyword evidence="6" id="KW-1185">Reference proteome</keyword>
<organism evidence="5 6">
    <name type="scientific">Candidatus Thiodiazotropha endoloripes</name>
    <dbReference type="NCBI Taxonomy" id="1818881"/>
    <lineage>
        <taxon>Bacteria</taxon>
        <taxon>Pseudomonadati</taxon>
        <taxon>Pseudomonadota</taxon>
        <taxon>Gammaproteobacteria</taxon>
        <taxon>Chromatiales</taxon>
        <taxon>Sedimenticolaceae</taxon>
        <taxon>Candidatus Thiodiazotropha</taxon>
    </lineage>
</organism>
<dbReference type="GO" id="GO:0022857">
    <property type="term" value="F:transmembrane transporter activity"/>
    <property type="evidence" value="ECO:0007669"/>
    <property type="project" value="InterPro"/>
</dbReference>
<evidence type="ECO:0000256" key="3">
    <source>
        <dbReference type="ARBA" id="ARBA00023136"/>
    </source>
</evidence>
<feature type="transmembrane region" description="Helical" evidence="4">
    <location>
        <begin position="29"/>
        <end position="47"/>
    </location>
</feature>
<dbReference type="SUPFAM" id="SSF103473">
    <property type="entry name" value="MFS general substrate transporter"/>
    <property type="match status" value="1"/>
</dbReference>
<feature type="transmembrane region" description="Helical" evidence="4">
    <location>
        <begin position="67"/>
        <end position="86"/>
    </location>
</feature>
<evidence type="ECO:0000313" key="5">
    <source>
        <dbReference type="EMBL" id="ODB97071.1"/>
    </source>
</evidence>
<dbReference type="Gene3D" id="1.20.1250.20">
    <property type="entry name" value="MFS general substrate transporter like domains"/>
    <property type="match status" value="1"/>
</dbReference>
<feature type="transmembrane region" description="Helical" evidence="4">
    <location>
        <begin position="246"/>
        <end position="266"/>
    </location>
</feature>
<evidence type="ECO:0000313" key="6">
    <source>
        <dbReference type="Proteomes" id="UP000094849"/>
    </source>
</evidence>
<dbReference type="RefSeq" id="WP_069024422.1">
    <property type="nucleotide sequence ID" value="NZ_LVJZ01000003.1"/>
</dbReference>
<keyword evidence="2 4" id="KW-1133">Transmembrane helix</keyword>
<dbReference type="PANTHER" id="PTHR43596:SF1">
    <property type="entry name" value="ADP,ATP CARRIER PROTEIN"/>
    <property type="match status" value="1"/>
</dbReference>
<sequence>MKRDTKSITLVWETMLQHLASVHSGEGRAVFWSFLYFFSLLSSYYVLRPIRDEMGIVAGVDQLQWLFTGTFVAMLLVVPLFGFITSRLQRKQFLPFVYLFFIFNLILFYLAFESEYSLIYTARAFFIWLSVFNLFVVSVFWSFMTDLYQNQQAKRLFGLIATGGTLGALTGPLLTATLVQQLGTSQMLLISAGLLCLSVLCIHQLIQWQSKKSGVKKDCKQAIEDIERPIGGSIWDGILLVFRSPYLMGICVLMLLFTLLSTFLYFQQAQIIKLAVADSEARTALFATIDLAVNGLTLVIQAFITARLIKGIGLALVLALIPLLLTIGFIALALFPVLPVLITVQVLRRAGNYAVMRPSREMLYVVLSREEKYKAKNFIDTVVYRGGDAVSSWIYTGFRSLGMNLSTIAWIATPIALIWAWVAFRLGQKQNRIAAQTNTLNGDE</sequence>